<gene>
    <name evidence="5" type="ordered locus">PYCH_12760</name>
</gene>
<organism evidence="5 6">
    <name type="scientific">Pyrococcus yayanosii (strain CH1 / JCM 16557)</name>
    <dbReference type="NCBI Taxonomy" id="529709"/>
    <lineage>
        <taxon>Archaea</taxon>
        <taxon>Methanobacteriati</taxon>
        <taxon>Methanobacteriota</taxon>
        <taxon>Thermococci</taxon>
        <taxon>Thermococcales</taxon>
        <taxon>Thermococcaceae</taxon>
        <taxon>Pyrococcus</taxon>
    </lineage>
</organism>
<dbReference type="Pfam" id="PF00005">
    <property type="entry name" value="ABC_tran"/>
    <property type="match status" value="1"/>
</dbReference>
<dbReference type="Gene3D" id="3.40.50.300">
    <property type="entry name" value="P-loop containing nucleotide triphosphate hydrolases"/>
    <property type="match status" value="1"/>
</dbReference>
<sequence>MGLELKELSVGYDRNLPILQDIGLRIEKGEAANFYGYNGIGKTTLLKTVATFIRPLKGQILYEGKPITNFRRRIFFLPETVDVPSRVTPIEYVRAVASLYGTRVDENRALKALKTVGVATPRVPLGKLSQGMKRRVQLSASLLVEAEIFVLDDPLVAVDEESKHELLQTILESLKEKGVVIMSSREKLPYCELNVDLKEFRR</sequence>
<dbReference type="InterPro" id="IPR027417">
    <property type="entry name" value="P-loop_NTPase"/>
</dbReference>
<evidence type="ECO:0000313" key="6">
    <source>
        <dbReference type="Proteomes" id="UP000008386"/>
    </source>
</evidence>
<protein>
    <submittedName>
        <fullName evidence="5">Putative ABC transporter</fullName>
    </submittedName>
</protein>
<dbReference type="OrthoDB" id="85528at2157"/>
<dbReference type="GO" id="GO:0005524">
    <property type="term" value="F:ATP binding"/>
    <property type="evidence" value="ECO:0007669"/>
    <property type="project" value="UniProtKB-KW"/>
</dbReference>
<evidence type="ECO:0000259" key="4">
    <source>
        <dbReference type="PROSITE" id="PS50893"/>
    </source>
</evidence>
<evidence type="ECO:0000256" key="3">
    <source>
        <dbReference type="ARBA" id="ARBA00022840"/>
    </source>
</evidence>
<keyword evidence="2" id="KW-0547">Nucleotide-binding</keyword>
<dbReference type="SUPFAM" id="SSF52540">
    <property type="entry name" value="P-loop containing nucleoside triphosphate hydrolases"/>
    <property type="match status" value="1"/>
</dbReference>
<dbReference type="RefSeq" id="WP_013906004.1">
    <property type="nucleotide sequence ID" value="NC_015680.1"/>
</dbReference>
<dbReference type="KEGG" id="pya:PYCH_12760"/>
<evidence type="ECO:0000256" key="2">
    <source>
        <dbReference type="ARBA" id="ARBA00022741"/>
    </source>
</evidence>
<dbReference type="InterPro" id="IPR051782">
    <property type="entry name" value="ABC_Transporter_VariousFunc"/>
</dbReference>
<dbReference type="HOGENOM" id="CLU_000604_1_2_2"/>
<dbReference type="AlphaFoldDB" id="F8AFB5"/>
<keyword evidence="6" id="KW-1185">Reference proteome</keyword>
<dbReference type="PROSITE" id="PS50893">
    <property type="entry name" value="ABC_TRANSPORTER_2"/>
    <property type="match status" value="1"/>
</dbReference>
<evidence type="ECO:0000256" key="1">
    <source>
        <dbReference type="ARBA" id="ARBA00022448"/>
    </source>
</evidence>
<dbReference type="GeneID" id="10837848"/>
<proteinExistence type="predicted"/>
<dbReference type="EMBL" id="CP002779">
    <property type="protein sequence ID" value="AEH24948.1"/>
    <property type="molecule type" value="Genomic_DNA"/>
</dbReference>
<dbReference type="STRING" id="529709.PYCH_12760"/>
<dbReference type="InterPro" id="IPR003439">
    <property type="entry name" value="ABC_transporter-like_ATP-bd"/>
</dbReference>
<dbReference type="GO" id="GO:0016887">
    <property type="term" value="F:ATP hydrolysis activity"/>
    <property type="evidence" value="ECO:0007669"/>
    <property type="project" value="InterPro"/>
</dbReference>
<dbReference type="eggNOG" id="arCOG00194">
    <property type="taxonomic scope" value="Archaea"/>
</dbReference>
<dbReference type="PROSITE" id="PS00211">
    <property type="entry name" value="ABC_TRANSPORTER_1"/>
    <property type="match status" value="1"/>
</dbReference>
<dbReference type="PANTHER" id="PTHR42939:SF1">
    <property type="entry name" value="ABC TRANSPORTER ATP-BINDING PROTEIN ALBC-RELATED"/>
    <property type="match status" value="1"/>
</dbReference>
<dbReference type="PANTHER" id="PTHR42939">
    <property type="entry name" value="ABC TRANSPORTER ATP-BINDING PROTEIN ALBC-RELATED"/>
    <property type="match status" value="1"/>
</dbReference>
<accession>F8AFB5</accession>
<feature type="domain" description="ABC transporter" evidence="4">
    <location>
        <begin position="3"/>
        <end position="202"/>
    </location>
</feature>
<dbReference type="Proteomes" id="UP000008386">
    <property type="component" value="Chromosome"/>
</dbReference>
<reference evidence="5 6" key="1">
    <citation type="journal article" date="2011" name="J. Bacteriol.">
        <title>Complete genome sequence of the obligate piezophilic hyperthermophilic archaeon Pyrococcus yayanosii CH1.</title>
        <authorList>
            <person name="Jun X."/>
            <person name="Lupeng L."/>
            <person name="Minjuan X."/>
            <person name="Oger P."/>
            <person name="Fengping W."/>
            <person name="Jebbar M."/>
            <person name="Xiang X."/>
        </authorList>
    </citation>
    <scope>NUCLEOTIDE SEQUENCE [LARGE SCALE GENOMIC DNA]</scope>
    <source>
        <strain evidence="6">CH1 / JCM 16557</strain>
    </source>
</reference>
<dbReference type="InterPro" id="IPR017871">
    <property type="entry name" value="ABC_transporter-like_CS"/>
</dbReference>
<keyword evidence="3" id="KW-0067">ATP-binding</keyword>
<name>F8AFB5_PYRYC</name>
<evidence type="ECO:0000313" key="5">
    <source>
        <dbReference type="EMBL" id="AEH24948.1"/>
    </source>
</evidence>
<keyword evidence="1" id="KW-0813">Transport</keyword>